<comment type="subunit">
    <text evidence="7">Monomer.</text>
</comment>
<dbReference type="GO" id="GO:0004765">
    <property type="term" value="F:shikimate kinase activity"/>
    <property type="evidence" value="ECO:0007669"/>
    <property type="project" value="UniProtKB-UniRule"/>
</dbReference>
<keyword evidence="7" id="KW-0479">Metal-binding</keyword>
<dbReference type="Gene3D" id="3.40.50.300">
    <property type="entry name" value="P-loop containing nucleotide triphosphate hydrolases"/>
    <property type="match status" value="1"/>
</dbReference>
<evidence type="ECO:0000256" key="6">
    <source>
        <dbReference type="ARBA" id="ARBA00023141"/>
    </source>
</evidence>
<comment type="cofactor">
    <cofactor evidence="7">
        <name>Mg(2+)</name>
        <dbReference type="ChEBI" id="CHEBI:18420"/>
    </cofactor>
    <text evidence="7">Binds 1 Mg(2+) ion per subunit.</text>
</comment>
<name>A0A9D1HPC7_9FIRM</name>
<accession>A0A9D1HPC7</accession>
<dbReference type="GO" id="GO:0008652">
    <property type="term" value="P:amino acid biosynthetic process"/>
    <property type="evidence" value="ECO:0007669"/>
    <property type="project" value="UniProtKB-KW"/>
</dbReference>
<dbReference type="GO" id="GO:0009423">
    <property type="term" value="P:chorismate biosynthetic process"/>
    <property type="evidence" value="ECO:0007669"/>
    <property type="project" value="UniProtKB-UniRule"/>
</dbReference>
<feature type="binding site" evidence="7">
    <location>
        <position position="56"/>
    </location>
    <ligand>
        <name>substrate</name>
    </ligand>
</feature>
<dbReference type="GO" id="GO:0005829">
    <property type="term" value="C:cytosol"/>
    <property type="evidence" value="ECO:0007669"/>
    <property type="project" value="TreeGrafter"/>
</dbReference>
<dbReference type="Proteomes" id="UP000824175">
    <property type="component" value="Unassembled WGS sequence"/>
</dbReference>
<feature type="binding site" evidence="7">
    <location>
        <position position="115"/>
    </location>
    <ligand>
        <name>ATP</name>
        <dbReference type="ChEBI" id="CHEBI:30616"/>
    </ligand>
</feature>
<keyword evidence="5 7" id="KW-0067">ATP-binding</keyword>
<comment type="caution">
    <text evidence="7">Lacks conserved residue(s) required for the propagation of feature annotation.</text>
</comment>
<comment type="pathway">
    <text evidence="7">Metabolic intermediate biosynthesis; chorismate biosynthesis; chorismate from D-erythrose 4-phosphate and phosphoenolpyruvate: step 5/7.</text>
</comment>
<reference evidence="8" key="2">
    <citation type="journal article" date="2021" name="PeerJ">
        <title>Extensive microbial diversity within the chicken gut microbiome revealed by metagenomics and culture.</title>
        <authorList>
            <person name="Gilroy R."/>
            <person name="Ravi A."/>
            <person name="Getino M."/>
            <person name="Pursley I."/>
            <person name="Horton D.L."/>
            <person name="Alikhan N.F."/>
            <person name="Baker D."/>
            <person name="Gharbi K."/>
            <person name="Hall N."/>
            <person name="Watson M."/>
            <person name="Adriaenssens E.M."/>
            <person name="Foster-Nyarko E."/>
            <person name="Jarju S."/>
            <person name="Secka A."/>
            <person name="Antonio M."/>
            <person name="Oren A."/>
            <person name="Chaudhuri R.R."/>
            <person name="La Ragione R."/>
            <person name="Hildebrand F."/>
            <person name="Pallen M.J."/>
        </authorList>
    </citation>
    <scope>NUCLEOTIDE SEQUENCE</scope>
    <source>
        <strain evidence="8">CHK195-11698</strain>
    </source>
</reference>
<evidence type="ECO:0000313" key="8">
    <source>
        <dbReference type="EMBL" id="HIU13004.1"/>
    </source>
</evidence>
<dbReference type="EMBL" id="DVMJ01000020">
    <property type="protein sequence ID" value="HIU13004.1"/>
    <property type="molecule type" value="Genomic_DNA"/>
</dbReference>
<keyword evidence="2 7" id="KW-0808">Transferase</keyword>
<dbReference type="PANTHER" id="PTHR21087">
    <property type="entry name" value="SHIKIMATE KINASE"/>
    <property type="match status" value="1"/>
</dbReference>
<sequence>MINLVLIGMPGCGKTTISRRLHETLKIPLIDIDEYLEDNCMETIEEMFLKGEAYFRDQETRMTRRLATVHGTILSCGGGIVLREENMRLLSRNGRIYYLKRDIEKIMDEVDTSHRPLLKQGKQALYRLEKERSHLYERYADVIVDNNDSIETTVRTIQEDYQAWCQRV</sequence>
<evidence type="ECO:0000256" key="3">
    <source>
        <dbReference type="ARBA" id="ARBA00022741"/>
    </source>
</evidence>
<feature type="binding site" evidence="7">
    <location>
        <position position="78"/>
    </location>
    <ligand>
        <name>substrate</name>
    </ligand>
</feature>
<dbReference type="Pfam" id="PF01202">
    <property type="entry name" value="SKI"/>
    <property type="match status" value="1"/>
</dbReference>
<dbReference type="CDD" id="cd00464">
    <property type="entry name" value="SK"/>
    <property type="match status" value="1"/>
</dbReference>
<evidence type="ECO:0000313" key="9">
    <source>
        <dbReference type="Proteomes" id="UP000824175"/>
    </source>
</evidence>
<comment type="caution">
    <text evidence="8">The sequence shown here is derived from an EMBL/GenBank/DDBJ whole genome shotgun (WGS) entry which is preliminary data.</text>
</comment>
<proteinExistence type="inferred from homology"/>
<comment type="function">
    <text evidence="7">Catalyzes the specific phosphorylation of the 3-hydroxyl group of shikimic acid using ATP as a cosubstrate.</text>
</comment>
<gene>
    <name evidence="7" type="primary">aroK</name>
    <name evidence="8" type="ORF">IAD15_02925</name>
</gene>
<evidence type="ECO:0000256" key="7">
    <source>
        <dbReference type="HAMAP-Rule" id="MF_00109"/>
    </source>
</evidence>
<keyword evidence="4 7" id="KW-0418">Kinase</keyword>
<organism evidence="8 9">
    <name type="scientific">Candidatus Fimiplasma intestinipullorum</name>
    <dbReference type="NCBI Taxonomy" id="2840825"/>
    <lineage>
        <taxon>Bacteria</taxon>
        <taxon>Bacillati</taxon>
        <taxon>Bacillota</taxon>
        <taxon>Clostridia</taxon>
        <taxon>Eubacteriales</taxon>
        <taxon>Candidatus Fimiplasma</taxon>
    </lineage>
</organism>
<dbReference type="PRINTS" id="PR01100">
    <property type="entry name" value="SHIKIMTKNASE"/>
</dbReference>
<comment type="subcellular location">
    <subcellularLocation>
        <location evidence="7">Cytoplasm</location>
    </subcellularLocation>
</comment>
<dbReference type="InterPro" id="IPR031322">
    <property type="entry name" value="Shikimate/glucono_kinase"/>
</dbReference>
<keyword evidence="1 7" id="KW-0028">Amino-acid biosynthesis</keyword>
<dbReference type="PANTHER" id="PTHR21087:SF16">
    <property type="entry name" value="SHIKIMATE KINASE 1, CHLOROPLASTIC"/>
    <property type="match status" value="1"/>
</dbReference>
<protein>
    <recommendedName>
        <fullName evidence="7">Shikimate kinase</fullName>
        <shortName evidence="7">SK</shortName>
        <ecNumber evidence="7">2.7.1.71</ecNumber>
    </recommendedName>
</protein>
<reference evidence="8" key="1">
    <citation type="submission" date="2020-10" db="EMBL/GenBank/DDBJ databases">
        <authorList>
            <person name="Gilroy R."/>
        </authorList>
    </citation>
    <scope>NUCLEOTIDE SEQUENCE</scope>
    <source>
        <strain evidence="8">CHK195-11698</strain>
    </source>
</reference>
<feature type="binding site" evidence="7">
    <location>
        <position position="33"/>
    </location>
    <ligand>
        <name>substrate</name>
    </ligand>
</feature>
<dbReference type="EC" id="2.7.1.71" evidence="7"/>
<dbReference type="GO" id="GO:0005524">
    <property type="term" value="F:ATP binding"/>
    <property type="evidence" value="ECO:0007669"/>
    <property type="project" value="UniProtKB-UniRule"/>
</dbReference>
<comment type="similarity">
    <text evidence="7">Belongs to the shikimate kinase family.</text>
</comment>
<keyword evidence="6 7" id="KW-0057">Aromatic amino acid biosynthesis</keyword>
<evidence type="ECO:0000256" key="4">
    <source>
        <dbReference type="ARBA" id="ARBA00022777"/>
    </source>
</evidence>
<dbReference type="GO" id="GO:0009073">
    <property type="term" value="P:aromatic amino acid family biosynthetic process"/>
    <property type="evidence" value="ECO:0007669"/>
    <property type="project" value="UniProtKB-KW"/>
</dbReference>
<dbReference type="InterPro" id="IPR027417">
    <property type="entry name" value="P-loop_NTPase"/>
</dbReference>
<dbReference type="InterPro" id="IPR000623">
    <property type="entry name" value="Shikimate_kinase/TSH1"/>
</dbReference>
<feature type="binding site" evidence="7">
    <location>
        <position position="15"/>
    </location>
    <ligand>
        <name>Mg(2+)</name>
        <dbReference type="ChEBI" id="CHEBI:18420"/>
    </ligand>
</feature>
<comment type="catalytic activity">
    <reaction evidence="7">
        <text>shikimate + ATP = 3-phosphoshikimate + ADP + H(+)</text>
        <dbReference type="Rhea" id="RHEA:13121"/>
        <dbReference type="ChEBI" id="CHEBI:15378"/>
        <dbReference type="ChEBI" id="CHEBI:30616"/>
        <dbReference type="ChEBI" id="CHEBI:36208"/>
        <dbReference type="ChEBI" id="CHEBI:145989"/>
        <dbReference type="ChEBI" id="CHEBI:456216"/>
        <dbReference type="EC" id="2.7.1.71"/>
    </reaction>
</comment>
<dbReference type="HAMAP" id="MF_00109">
    <property type="entry name" value="Shikimate_kinase"/>
    <property type="match status" value="1"/>
</dbReference>
<keyword evidence="7" id="KW-0460">Magnesium</keyword>
<evidence type="ECO:0000256" key="2">
    <source>
        <dbReference type="ARBA" id="ARBA00022679"/>
    </source>
</evidence>
<dbReference type="GO" id="GO:0000287">
    <property type="term" value="F:magnesium ion binding"/>
    <property type="evidence" value="ECO:0007669"/>
    <property type="project" value="UniProtKB-UniRule"/>
</dbReference>
<dbReference type="SUPFAM" id="SSF52540">
    <property type="entry name" value="P-loop containing nucleoside triphosphate hydrolases"/>
    <property type="match status" value="1"/>
</dbReference>
<feature type="binding site" evidence="7">
    <location>
        <position position="132"/>
    </location>
    <ligand>
        <name>substrate</name>
    </ligand>
</feature>
<keyword evidence="3 7" id="KW-0547">Nucleotide-binding</keyword>
<keyword evidence="7" id="KW-0963">Cytoplasm</keyword>
<evidence type="ECO:0000256" key="5">
    <source>
        <dbReference type="ARBA" id="ARBA00022840"/>
    </source>
</evidence>
<feature type="binding site" evidence="7">
    <location>
        <begin position="11"/>
        <end position="16"/>
    </location>
    <ligand>
        <name>ATP</name>
        <dbReference type="ChEBI" id="CHEBI:30616"/>
    </ligand>
</feature>
<evidence type="ECO:0000256" key="1">
    <source>
        <dbReference type="ARBA" id="ARBA00022605"/>
    </source>
</evidence>
<dbReference type="AlphaFoldDB" id="A0A9D1HPC7"/>